<proteinExistence type="predicted"/>
<dbReference type="InterPro" id="IPR017896">
    <property type="entry name" value="4Fe4S_Fe-S-bd"/>
</dbReference>
<dbReference type="InterPro" id="IPR007516">
    <property type="entry name" value="Co_F420_Hydgase/DH_bsu_N"/>
</dbReference>
<evidence type="ECO:0000313" key="2">
    <source>
        <dbReference type="EMBL" id="EKT54124.1"/>
    </source>
</evidence>
<dbReference type="InterPro" id="IPR007525">
    <property type="entry name" value="FrhB_FdhB_C"/>
</dbReference>
<dbReference type="Pfam" id="PF04432">
    <property type="entry name" value="FrhB_FdhB_C"/>
    <property type="match status" value="1"/>
</dbReference>
<dbReference type="PROSITE" id="PS51379">
    <property type="entry name" value="4FE4S_FER_2"/>
    <property type="match status" value="1"/>
</dbReference>
<dbReference type="OrthoDB" id="3247493at2"/>
<accession>K8W102</accession>
<dbReference type="eggNOG" id="COG1035">
    <property type="taxonomic scope" value="Bacteria"/>
</dbReference>
<evidence type="ECO:0000259" key="1">
    <source>
        <dbReference type="PROSITE" id="PS51379"/>
    </source>
</evidence>
<dbReference type="AlphaFoldDB" id="K8W102"/>
<dbReference type="EMBL" id="AKKL01000050">
    <property type="protein sequence ID" value="EKT54124.1"/>
    <property type="molecule type" value="Genomic_DNA"/>
</dbReference>
<protein>
    <submittedName>
        <fullName evidence="2">4Fe-4S ferredoxin</fullName>
    </submittedName>
</protein>
<reference evidence="2 3" key="1">
    <citation type="journal article" date="2012" name="BMC Genomics">
        <title>Comparative genomics of bacteria in the genus Providencia isolated from wild Drosophila melanogaster.</title>
        <authorList>
            <person name="Galac M.R."/>
            <person name="Lazzaro B.P."/>
        </authorList>
    </citation>
    <scope>NUCLEOTIDE SEQUENCE [LARGE SCALE GENOMIC DNA]</scope>
    <source>
        <strain evidence="2 3">DSM 19968</strain>
    </source>
</reference>
<gene>
    <name evidence="2" type="ORF">OOA_18039</name>
</gene>
<dbReference type="PANTHER" id="PTHR31332">
    <property type="entry name" value="7-HYDROXYMETHYL CHLOROPHYLL A REDUCTASE, CHLOROPLASTIC"/>
    <property type="match status" value="1"/>
</dbReference>
<dbReference type="STRING" id="1141662.OOA_18039"/>
<sequence>MSCSKIIDSVVKKDLCTGCGLCASACSSKSLRMKLNEYGFYTPVKIKECKDDCTCINVCPFNPNPESVVKTENEIADLFLKENTHEHPKIGHYIGLYAGHSIKHRLTSSSGGIATYLLTELLRKGIIQHVISVKESESDNLHYEYSISSSEEQLNAAAKTKYYPVTLENVLKKIQELEGNFAIVGVACFIKGIRLAQYYDPTLKQKIKFLIGIICGGIKSTFFAEYLASKASASPLEYKKPDFRVKDINSTAHNYAFSCIDKTGEQKIIKMWKVGDMWGTGLFKANACDFCDDVTTELADISLGDAWLEPYSNDGKGTNVIVTRSILAENLLQDGVLKNELDISILPQEQFLASQQGSYNHRHAGLLYRKNKALSKGVNVPPKRFDNSNISLLLKLIQQMRMITRKRSLEIWAEQKDSFVFDKKMYNNLFILRKLTRLNHIQRGIIKRIKKVIS</sequence>
<name>K8W102_9GAMM</name>
<dbReference type="PATRIC" id="fig|1141662.3.peg.3661"/>
<dbReference type="SUPFAM" id="SSF54862">
    <property type="entry name" value="4Fe-4S ferredoxins"/>
    <property type="match status" value="1"/>
</dbReference>
<dbReference type="PANTHER" id="PTHR31332:SF0">
    <property type="entry name" value="7-HYDROXYMETHYL CHLOROPHYLL A REDUCTASE, CHLOROPLASTIC"/>
    <property type="match status" value="1"/>
</dbReference>
<feature type="domain" description="4Fe-4S ferredoxin-type" evidence="1">
    <location>
        <begin position="7"/>
        <end position="36"/>
    </location>
</feature>
<organism evidence="2 3">
    <name type="scientific">Providencia burhodogranariea DSM 19968</name>
    <dbReference type="NCBI Taxonomy" id="1141662"/>
    <lineage>
        <taxon>Bacteria</taxon>
        <taxon>Pseudomonadati</taxon>
        <taxon>Pseudomonadota</taxon>
        <taxon>Gammaproteobacteria</taxon>
        <taxon>Enterobacterales</taxon>
        <taxon>Morganellaceae</taxon>
        <taxon>Providencia</taxon>
    </lineage>
</organism>
<evidence type="ECO:0000313" key="3">
    <source>
        <dbReference type="Proteomes" id="UP000009336"/>
    </source>
</evidence>
<comment type="caution">
    <text evidence="2">The sequence shown here is derived from an EMBL/GenBank/DDBJ whole genome shotgun (WGS) entry which is preliminary data.</text>
</comment>
<dbReference type="Pfam" id="PF04422">
    <property type="entry name" value="FrhB_FdhB_N"/>
    <property type="match status" value="1"/>
</dbReference>
<dbReference type="InterPro" id="IPR045220">
    <property type="entry name" value="FRHB/FDHB/HCAR-like"/>
</dbReference>
<dbReference type="Gene3D" id="3.30.70.20">
    <property type="match status" value="1"/>
</dbReference>
<keyword evidence="3" id="KW-1185">Reference proteome</keyword>
<dbReference type="Proteomes" id="UP000009336">
    <property type="component" value="Unassembled WGS sequence"/>
</dbReference>
<dbReference type="RefSeq" id="WP_008913575.1">
    <property type="nucleotide sequence ID" value="NZ_KB233226.1"/>
</dbReference>
<dbReference type="GO" id="GO:0052592">
    <property type="term" value="F:oxidoreductase activity, acting on CH or CH2 groups, with an iron-sulfur protein as acceptor"/>
    <property type="evidence" value="ECO:0007669"/>
    <property type="project" value="TreeGrafter"/>
</dbReference>
<dbReference type="HOGENOM" id="CLU_037958_3_0_6"/>